<feature type="active site" description="Proton donor/acceptor" evidence="4">
    <location>
        <position position="156"/>
    </location>
</feature>
<organism evidence="8 9">
    <name type="scientific">Carpediemonas membranifera</name>
    <dbReference type="NCBI Taxonomy" id="201153"/>
    <lineage>
        <taxon>Eukaryota</taxon>
        <taxon>Metamonada</taxon>
        <taxon>Carpediemonas-like organisms</taxon>
        <taxon>Carpediemonas</taxon>
    </lineage>
</organism>
<name>A0A8J6ASA8_9EUKA</name>
<dbReference type="GO" id="GO:0046872">
    <property type="term" value="F:metal ion binding"/>
    <property type="evidence" value="ECO:0007669"/>
    <property type="project" value="UniProtKB-KW"/>
</dbReference>
<keyword evidence="9" id="KW-1185">Reference proteome</keyword>
<dbReference type="Pfam" id="PF00149">
    <property type="entry name" value="Metallophos"/>
    <property type="match status" value="1"/>
</dbReference>
<comment type="cofactor">
    <cofactor evidence="1">
        <name>Mn(2+)</name>
        <dbReference type="ChEBI" id="CHEBI:29035"/>
    </cofactor>
</comment>
<dbReference type="InterPro" id="IPR029052">
    <property type="entry name" value="Metallo-depent_PP-like"/>
</dbReference>
<proteinExistence type="inferred from homology"/>
<dbReference type="SUPFAM" id="SSF56300">
    <property type="entry name" value="Metallo-dependent phosphatases"/>
    <property type="match status" value="1"/>
</dbReference>
<evidence type="ECO:0000256" key="6">
    <source>
        <dbReference type="SAM" id="MobiDB-lite"/>
    </source>
</evidence>
<dbReference type="PANTHER" id="PTHR45668">
    <property type="entry name" value="SERINE/THREONINE-PROTEIN PHOSPHATASE 5-RELATED"/>
    <property type="match status" value="1"/>
</dbReference>
<dbReference type="PANTHER" id="PTHR45668:SF5">
    <property type="entry name" value="SERINE_THREONINE-PROTEIN PHOSPHATASE 5"/>
    <property type="match status" value="1"/>
</dbReference>
<evidence type="ECO:0000259" key="7">
    <source>
        <dbReference type="PROSITE" id="PS00125"/>
    </source>
</evidence>
<protein>
    <recommendedName>
        <fullName evidence="5">Serine/threonine-protein phosphatase</fullName>
        <ecNumber evidence="5">3.1.3.16</ecNumber>
    </recommendedName>
</protein>
<dbReference type="PROSITE" id="PS00125">
    <property type="entry name" value="SER_THR_PHOSPHATASE"/>
    <property type="match status" value="1"/>
</dbReference>
<keyword evidence="3" id="KW-0464">Manganese</keyword>
<evidence type="ECO:0000313" key="9">
    <source>
        <dbReference type="Proteomes" id="UP000717585"/>
    </source>
</evidence>
<comment type="catalytic activity">
    <reaction evidence="5">
        <text>O-phospho-L-threonyl-[protein] + H2O = L-threonyl-[protein] + phosphate</text>
        <dbReference type="Rhea" id="RHEA:47004"/>
        <dbReference type="Rhea" id="RHEA-COMP:11060"/>
        <dbReference type="Rhea" id="RHEA-COMP:11605"/>
        <dbReference type="ChEBI" id="CHEBI:15377"/>
        <dbReference type="ChEBI" id="CHEBI:30013"/>
        <dbReference type="ChEBI" id="CHEBI:43474"/>
        <dbReference type="ChEBI" id="CHEBI:61977"/>
        <dbReference type="EC" id="3.1.3.16"/>
    </reaction>
</comment>
<dbReference type="AlphaFoldDB" id="A0A8J6ASA8"/>
<evidence type="ECO:0000256" key="1">
    <source>
        <dbReference type="ARBA" id="ARBA00001936"/>
    </source>
</evidence>
<feature type="compositionally biased region" description="Polar residues" evidence="6">
    <location>
        <begin position="12"/>
        <end position="24"/>
    </location>
</feature>
<dbReference type="InterPro" id="IPR051134">
    <property type="entry name" value="PPP_phosphatase"/>
</dbReference>
<sequence>MQISPAAKSKSRSPGQSTNVTNIQRRTFVMPWPPHENYFHELVTNLKESQGTLIPDVHQFLQLIEAAAEILKQRETVVNINVQGDEAITVVGDVHGHFFDVCQIFEIVQSYPSDKHKFLFNGDIVDRGSFSTEILYTLLYMLVARPDSMFINRGNHESDYCTNDYGFRKEVLDKYGAPVANGPDPYAACLKMFRTLPIASVVLDTIFVVHGGLWEDLSITVDDLRRMDRDFEFSQSPDVVPTAMMQALWADPHDGRGLAPTFRPFVRKWGSDRTAEFLDTNNLDFLIRSHEVVNEGYIAKHGETMCTLFSAPNYMNSKNKGAVLTIRPKDAASGKIRMNVQSFLAAVSPERYSYAPEGCVAM</sequence>
<dbReference type="SMART" id="SM00156">
    <property type="entry name" value="PP2Ac"/>
    <property type="match status" value="1"/>
</dbReference>
<dbReference type="Gene3D" id="3.60.21.10">
    <property type="match status" value="1"/>
</dbReference>
<evidence type="ECO:0000256" key="5">
    <source>
        <dbReference type="RuleBase" id="RU004273"/>
    </source>
</evidence>
<feature type="region of interest" description="Disordered" evidence="6">
    <location>
        <begin position="1"/>
        <end position="24"/>
    </location>
</feature>
<keyword evidence="2" id="KW-0479">Metal-binding</keyword>
<dbReference type="EMBL" id="JAHDYR010000025">
    <property type="protein sequence ID" value="KAG9393181.1"/>
    <property type="molecule type" value="Genomic_DNA"/>
</dbReference>
<dbReference type="InterPro" id="IPR004843">
    <property type="entry name" value="Calcineurin-like_PHP"/>
</dbReference>
<dbReference type="PIRSF" id="PIRSF033096">
    <property type="entry name" value="PPPtase_5"/>
    <property type="match status" value="1"/>
</dbReference>
<comment type="similarity">
    <text evidence="5">Belongs to the PPP phosphatase family.</text>
</comment>
<dbReference type="OrthoDB" id="445564at2759"/>
<dbReference type="EC" id="3.1.3.16" evidence="5"/>
<reference evidence="8" key="1">
    <citation type="submission" date="2021-05" db="EMBL/GenBank/DDBJ databases">
        <title>A free-living protist that lacks canonical eukaryotic 1 DNA replication and segregation systems.</title>
        <authorList>
            <person name="Salas-Leiva D.E."/>
            <person name="Tromer E.C."/>
            <person name="Curtis B.A."/>
            <person name="Jerlstrom-Hultqvist J."/>
            <person name="Kolisko M."/>
            <person name="Yi Z."/>
            <person name="Salas-Leiva J.S."/>
            <person name="Gallot-Lavallee L."/>
            <person name="Kops G.J.P.L."/>
            <person name="Archibald J.M."/>
            <person name="Simpson A.G.B."/>
            <person name="Roger A.J."/>
        </authorList>
    </citation>
    <scope>NUCLEOTIDE SEQUENCE</scope>
    <source>
        <strain evidence="8">BICM</strain>
    </source>
</reference>
<dbReference type="GO" id="GO:0004722">
    <property type="term" value="F:protein serine/threonine phosphatase activity"/>
    <property type="evidence" value="ECO:0007669"/>
    <property type="project" value="UniProtKB-EC"/>
</dbReference>
<accession>A0A8J6ASA8</accession>
<evidence type="ECO:0000256" key="3">
    <source>
        <dbReference type="ARBA" id="ARBA00023211"/>
    </source>
</evidence>
<dbReference type="Proteomes" id="UP000717585">
    <property type="component" value="Unassembled WGS sequence"/>
</dbReference>
<dbReference type="InterPro" id="IPR006186">
    <property type="entry name" value="Ser/Thr-sp_prot-phosphatase"/>
</dbReference>
<dbReference type="PRINTS" id="PR00114">
    <property type="entry name" value="STPHPHTASE"/>
</dbReference>
<keyword evidence="5" id="KW-0378">Hydrolase</keyword>
<gene>
    <name evidence="8" type="ORF">J8273_3311</name>
</gene>
<feature type="domain" description="Serine/threonine specific protein phosphatases" evidence="7">
    <location>
        <begin position="152"/>
        <end position="157"/>
    </location>
</feature>
<comment type="caution">
    <text evidence="8">The sequence shown here is derived from an EMBL/GenBank/DDBJ whole genome shotgun (WGS) entry which is preliminary data.</text>
</comment>
<evidence type="ECO:0000256" key="2">
    <source>
        <dbReference type="ARBA" id="ARBA00022723"/>
    </source>
</evidence>
<evidence type="ECO:0000313" key="8">
    <source>
        <dbReference type="EMBL" id="KAG9393181.1"/>
    </source>
</evidence>
<evidence type="ECO:0000256" key="4">
    <source>
        <dbReference type="PIRSR" id="PIRSR033096-1"/>
    </source>
</evidence>